<keyword evidence="2 6" id="KW-0812">Transmembrane</keyword>
<feature type="transmembrane region" description="Helical" evidence="6">
    <location>
        <begin position="260"/>
        <end position="283"/>
    </location>
</feature>
<feature type="transmembrane region" description="Helical" evidence="6">
    <location>
        <begin position="196"/>
        <end position="215"/>
    </location>
</feature>
<feature type="region of interest" description="Disordered" evidence="5">
    <location>
        <begin position="297"/>
        <end position="316"/>
    </location>
</feature>
<dbReference type="SUPFAM" id="SSF161111">
    <property type="entry name" value="Cation efflux protein transmembrane domain-like"/>
    <property type="match status" value="1"/>
</dbReference>
<evidence type="ECO:0000256" key="4">
    <source>
        <dbReference type="ARBA" id="ARBA00023136"/>
    </source>
</evidence>
<evidence type="ECO:0000256" key="3">
    <source>
        <dbReference type="ARBA" id="ARBA00022989"/>
    </source>
</evidence>
<feature type="transmembrane region" description="Helical" evidence="6">
    <location>
        <begin position="236"/>
        <end position="254"/>
    </location>
</feature>
<dbReference type="Proteomes" id="UP000824179">
    <property type="component" value="Unassembled WGS sequence"/>
</dbReference>
<evidence type="ECO:0000313" key="7">
    <source>
        <dbReference type="EMBL" id="HIR40094.1"/>
    </source>
</evidence>
<reference evidence="7" key="2">
    <citation type="journal article" date="2021" name="PeerJ">
        <title>Extensive microbial diversity within the chicken gut microbiome revealed by metagenomics and culture.</title>
        <authorList>
            <person name="Gilroy R."/>
            <person name="Ravi A."/>
            <person name="Getino M."/>
            <person name="Pursley I."/>
            <person name="Horton D.L."/>
            <person name="Alikhan N.F."/>
            <person name="Baker D."/>
            <person name="Gharbi K."/>
            <person name="Hall N."/>
            <person name="Watson M."/>
            <person name="Adriaenssens E.M."/>
            <person name="Foster-Nyarko E."/>
            <person name="Jarju S."/>
            <person name="Secka A."/>
            <person name="Antonio M."/>
            <person name="Oren A."/>
            <person name="Chaudhuri R.R."/>
            <person name="La Ragione R."/>
            <person name="Hildebrand F."/>
            <person name="Pallen M.J."/>
        </authorList>
    </citation>
    <scope>NUCLEOTIDE SEQUENCE</scope>
    <source>
        <strain evidence="7">ChiW25-3613</strain>
    </source>
</reference>
<feature type="transmembrane region" description="Helical" evidence="6">
    <location>
        <begin position="121"/>
        <end position="140"/>
    </location>
</feature>
<dbReference type="AlphaFoldDB" id="A0A9D1DC83"/>
<protein>
    <submittedName>
        <fullName evidence="7">Uncharacterized protein</fullName>
    </submittedName>
</protein>
<accession>A0A9D1DC83</accession>
<sequence length="316" mass="34718">MSRWEKFKKFLKNPGIWLLFFYAVFAAALAGSICLMALNMSENPLAYALYAISAILLGYCIYASVGPCRRLVYSVIHSNKLTERLVRDYGFRTAAFSGVSLAINAGYAVLQGVLGIIMHSYWYGLFAGYYIVLSVMRGVVLWQDVRSDRREDRARAKLKTFLACGGMLIILSVAFASLAGYLIISDRPSNYGVYGAIMMAAYTFYKITVSAINAVKVKKFGDYGLQSLRNINFADALVSIFALQMAMVATFGGADDGGMYILNIFVGAFVFIATFALGIFMIVRAATRLNKLPPAKREQMSEGAAETADMPAGEEK</sequence>
<keyword evidence="4 6" id="KW-0472">Membrane</keyword>
<comment type="caution">
    <text evidence="7">The sequence shown here is derived from an EMBL/GenBank/DDBJ whole genome shotgun (WGS) entry which is preliminary data.</text>
</comment>
<proteinExistence type="predicted"/>
<comment type="subcellular location">
    <subcellularLocation>
        <location evidence="1">Membrane</location>
        <topology evidence="1">Multi-pass membrane protein</topology>
    </subcellularLocation>
</comment>
<feature type="transmembrane region" description="Helical" evidence="6">
    <location>
        <begin position="44"/>
        <end position="68"/>
    </location>
</feature>
<evidence type="ECO:0000256" key="2">
    <source>
        <dbReference type="ARBA" id="ARBA00022692"/>
    </source>
</evidence>
<feature type="transmembrane region" description="Helical" evidence="6">
    <location>
        <begin position="89"/>
        <end position="109"/>
    </location>
</feature>
<dbReference type="InterPro" id="IPR027469">
    <property type="entry name" value="Cation_efflux_TMD_sf"/>
</dbReference>
<keyword evidence="3 6" id="KW-1133">Transmembrane helix</keyword>
<evidence type="ECO:0000256" key="6">
    <source>
        <dbReference type="SAM" id="Phobius"/>
    </source>
</evidence>
<feature type="transmembrane region" description="Helical" evidence="6">
    <location>
        <begin position="161"/>
        <end position="184"/>
    </location>
</feature>
<dbReference type="EMBL" id="DVHB01000122">
    <property type="protein sequence ID" value="HIR40094.1"/>
    <property type="molecule type" value="Genomic_DNA"/>
</dbReference>
<evidence type="ECO:0000313" key="8">
    <source>
        <dbReference type="Proteomes" id="UP000824179"/>
    </source>
</evidence>
<dbReference type="GO" id="GO:0016020">
    <property type="term" value="C:membrane"/>
    <property type="evidence" value="ECO:0007669"/>
    <property type="project" value="UniProtKB-SubCell"/>
</dbReference>
<organism evidence="7 8">
    <name type="scientific">Candidatus Coproplasma stercoripullorum</name>
    <dbReference type="NCBI Taxonomy" id="2840751"/>
    <lineage>
        <taxon>Bacteria</taxon>
        <taxon>Bacillati</taxon>
        <taxon>Bacillota</taxon>
        <taxon>Clostridia</taxon>
        <taxon>Eubacteriales</taxon>
        <taxon>Candidatus Coproplasma</taxon>
    </lineage>
</organism>
<evidence type="ECO:0000256" key="1">
    <source>
        <dbReference type="ARBA" id="ARBA00004141"/>
    </source>
</evidence>
<feature type="transmembrane region" description="Helical" evidence="6">
    <location>
        <begin position="16"/>
        <end position="38"/>
    </location>
</feature>
<name>A0A9D1DC83_9FIRM</name>
<reference evidence="7" key="1">
    <citation type="submission" date="2020-10" db="EMBL/GenBank/DDBJ databases">
        <authorList>
            <person name="Gilroy R."/>
        </authorList>
    </citation>
    <scope>NUCLEOTIDE SEQUENCE</scope>
    <source>
        <strain evidence="7">ChiW25-3613</strain>
    </source>
</reference>
<gene>
    <name evidence="7" type="ORF">IAB90_06925</name>
</gene>
<evidence type="ECO:0000256" key="5">
    <source>
        <dbReference type="SAM" id="MobiDB-lite"/>
    </source>
</evidence>